<protein>
    <recommendedName>
        <fullName evidence="1">2EXR domain-containing protein</fullName>
    </recommendedName>
</protein>
<comment type="caution">
    <text evidence="2">The sequence shown here is derived from an EMBL/GenBank/DDBJ whole genome shotgun (WGS) entry which is preliminary data.</text>
</comment>
<feature type="domain" description="2EXR" evidence="1">
    <location>
        <begin position="6"/>
        <end position="100"/>
    </location>
</feature>
<dbReference type="OrthoDB" id="3596450at2759"/>
<keyword evidence="3" id="KW-1185">Reference proteome</keyword>
<sequence>MCSPYFRRFPELPTELRLQIWQEACLAFPPSHRGVQYVTVQDNKYENEAVAIPCNWPSWPRSLSQSTNRSAYFLNGGLWKACKESREVIAKHTEYYQWHKIHTQAIQDSRELVHRQPRIGRKPPPAIVDYNGQGGEECRMLVYPSRDMFCLKVDDWHSICEGLHPDIKMPFMRFNYDDASYAQLVLYHRYQSLFKQPELQDIALEFDPSWMTDIPDFYLDMKWENSARGYLVCWIYENARLYGKSLSIVDEEAKWFAKGSVETIYRDFDTEYVKISWDDVADSTYEPRSPSAAAFMDNIRHYENDIYPEPEIYDGWLGPWGPYFEDVINLIVRRDNEVKEPIWSCPGKCDRNRWCICSGDKTKRRQEQEGPDASQSHLMETVSLRNWSDCI</sequence>
<dbReference type="EMBL" id="JAPDHF010000017">
    <property type="protein sequence ID" value="KAJ4007461.1"/>
    <property type="molecule type" value="Genomic_DNA"/>
</dbReference>
<organism evidence="2 3">
    <name type="scientific">Fusarium irregulare</name>
    <dbReference type="NCBI Taxonomy" id="2494466"/>
    <lineage>
        <taxon>Eukaryota</taxon>
        <taxon>Fungi</taxon>
        <taxon>Dikarya</taxon>
        <taxon>Ascomycota</taxon>
        <taxon>Pezizomycotina</taxon>
        <taxon>Sordariomycetes</taxon>
        <taxon>Hypocreomycetidae</taxon>
        <taxon>Hypocreales</taxon>
        <taxon>Nectriaceae</taxon>
        <taxon>Fusarium</taxon>
        <taxon>Fusarium incarnatum-equiseti species complex</taxon>
    </lineage>
</organism>
<name>A0A9W8PHY0_9HYPO</name>
<reference evidence="2" key="1">
    <citation type="submission" date="2022-10" db="EMBL/GenBank/DDBJ databases">
        <title>Fusarium specimens isolated from Avocado Roots.</title>
        <authorList>
            <person name="Stajich J."/>
            <person name="Roper C."/>
            <person name="Heimlech-Rivalta G."/>
        </authorList>
    </citation>
    <scope>NUCLEOTIDE SEQUENCE</scope>
    <source>
        <strain evidence="2">CF00143</strain>
    </source>
</reference>
<evidence type="ECO:0000313" key="3">
    <source>
        <dbReference type="Proteomes" id="UP001152130"/>
    </source>
</evidence>
<proteinExistence type="predicted"/>
<evidence type="ECO:0000313" key="2">
    <source>
        <dbReference type="EMBL" id="KAJ4007461.1"/>
    </source>
</evidence>
<dbReference type="Proteomes" id="UP001152130">
    <property type="component" value="Unassembled WGS sequence"/>
</dbReference>
<dbReference type="AlphaFoldDB" id="A0A9W8PHY0"/>
<dbReference type="InterPro" id="IPR045518">
    <property type="entry name" value="2EXR"/>
</dbReference>
<dbReference type="Pfam" id="PF20150">
    <property type="entry name" value="2EXR"/>
    <property type="match status" value="1"/>
</dbReference>
<accession>A0A9W8PHY0</accession>
<evidence type="ECO:0000259" key="1">
    <source>
        <dbReference type="Pfam" id="PF20150"/>
    </source>
</evidence>
<gene>
    <name evidence="2" type="ORF">NW766_010147</name>
</gene>